<dbReference type="Pfam" id="PF05136">
    <property type="entry name" value="Phage_portal_2"/>
    <property type="match status" value="1"/>
</dbReference>
<gene>
    <name evidence="2" type="ORF">Desaf_1912</name>
</gene>
<dbReference type="GO" id="GO:0005198">
    <property type="term" value="F:structural molecule activity"/>
    <property type="evidence" value="ECO:0007669"/>
    <property type="project" value="InterPro"/>
</dbReference>
<dbReference type="HOGENOM" id="CLU_027870_3_0_7"/>
<name>F3Z2S4_DESAF</name>
<dbReference type="Proteomes" id="UP000007844">
    <property type="component" value="Chromosome"/>
</dbReference>
<evidence type="ECO:0000256" key="1">
    <source>
        <dbReference type="SAM" id="MobiDB-lite"/>
    </source>
</evidence>
<organism evidence="2 3">
    <name type="scientific">Desulfocurvibacter africanus subsp. africanus str. Walvis Bay</name>
    <dbReference type="NCBI Taxonomy" id="690850"/>
    <lineage>
        <taxon>Bacteria</taxon>
        <taxon>Pseudomonadati</taxon>
        <taxon>Thermodesulfobacteriota</taxon>
        <taxon>Desulfovibrionia</taxon>
        <taxon>Desulfovibrionales</taxon>
        <taxon>Desulfovibrionaceae</taxon>
        <taxon>Desulfocurvibacter</taxon>
    </lineage>
</organism>
<accession>F3Z2S4</accession>
<dbReference type="GO" id="GO:0019068">
    <property type="term" value="P:virion assembly"/>
    <property type="evidence" value="ECO:0007669"/>
    <property type="project" value="InterPro"/>
</dbReference>
<reference evidence="2 3" key="1">
    <citation type="journal article" date="2011" name="J. Bacteriol.">
        <title>Genome sequence of the mercury-methylating and pleomorphic Desulfovibrio africanus Strain Walvis Bay.</title>
        <authorList>
            <person name="Brown S.D."/>
            <person name="Wall J.D."/>
            <person name="Kucken A.M."/>
            <person name="Gilmour C.C."/>
            <person name="Podar M."/>
            <person name="Brandt C.C."/>
            <person name="Teshima H."/>
            <person name="Detter J.C."/>
            <person name="Han C.S."/>
            <person name="Land M.L."/>
            <person name="Lucas S."/>
            <person name="Han J."/>
            <person name="Pennacchio L."/>
            <person name="Nolan M."/>
            <person name="Pitluck S."/>
            <person name="Woyke T."/>
            <person name="Goodwin L."/>
            <person name="Palumbo A.V."/>
            <person name="Elias D.A."/>
        </authorList>
    </citation>
    <scope>NUCLEOTIDE SEQUENCE [LARGE SCALE GENOMIC DNA]</scope>
    <source>
        <strain evidence="2 3">Walvis Bay</strain>
    </source>
</reference>
<sequence length="513" mass="56305">MAGRLYDFVSQAVAHVLAVGSPTRAAHYLRERQALLAYQAAQRDGPDRGWRGSKRSGDADLYRDAALVTARARDLATNNGYISGAIRKICDNCVRGGIKPQSQIKLADGKPDAILRKLLERRFARWARRKHASVDGHDSFAAMQRHVLRAVWVDGEILVHRVWVNAKGVAPFRLELIECDQLDSLVDGKLSNGNKAVRGIEFGPDGRPVAYHILEEHPGGRMAGLPGSVRVPAADIIHVYEKVRVSQTRAVSWFAAIVMETRGLSEYQVYERIAARLGSAFGLFLTTPHPELMSGPMPGLDNKTGYADVPDYLQPGQIVRLPTGTKMEVAANPRPGVTYEPYVKASLKGIAAGVGVAYQSLSQDYAETTYSGGRSAALEERLTYKGMQQFLVEKLLGRVWEWFLEAEALAGEIAMPGYWADPETYAESVQWQTPGWSWVDPAKDATADEKRLAMGVTTRRRIAANQGDDFDELVDELAEEEATLRAKGLESHLAPVGTAPAAEPVKEEDDAEA</sequence>
<evidence type="ECO:0000313" key="2">
    <source>
        <dbReference type="EMBL" id="EGJ50241.1"/>
    </source>
</evidence>
<dbReference type="RefSeq" id="WP_014259993.1">
    <property type="nucleotide sequence ID" value="NC_016629.1"/>
</dbReference>
<proteinExistence type="predicted"/>
<dbReference type="NCBIfam" id="TIGR01539">
    <property type="entry name" value="portal_lambda"/>
    <property type="match status" value="1"/>
</dbReference>
<dbReference type="eggNOG" id="COG5511">
    <property type="taxonomic scope" value="Bacteria"/>
</dbReference>
<dbReference type="InterPro" id="IPR006429">
    <property type="entry name" value="Phage_lambda_portal"/>
</dbReference>
<dbReference type="AlphaFoldDB" id="F3Z2S4"/>
<dbReference type="STRING" id="690850.Desaf_1912"/>
<evidence type="ECO:0000313" key="3">
    <source>
        <dbReference type="Proteomes" id="UP000007844"/>
    </source>
</evidence>
<dbReference type="EMBL" id="CP003221">
    <property type="protein sequence ID" value="EGJ50241.1"/>
    <property type="molecule type" value="Genomic_DNA"/>
</dbReference>
<feature type="region of interest" description="Disordered" evidence="1">
    <location>
        <begin position="488"/>
        <end position="513"/>
    </location>
</feature>
<protein>
    <submittedName>
        <fullName evidence="2">Phage portal protein, lambda family</fullName>
    </submittedName>
</protein>
<keyword evidence="3" id="KW-1185">Reference proteome</keyword>
<dbReference type="KEGG" id="daf:Desaf_1912"/>